<comment type="caution">
    <text evidence="1">The sequence shown here is derived from an EMBL/GenBank/DDBJ whole genome shotgun (WGS) entry which is preliminary data.</text>
</comment>
<reference evidence="2" key="1">
    <citation type="journal article" date="2019" name="Int. J. Syst. Evol. Microbiol.">
        <title>The Global Catalogue of Microorganisms (GCM) 10K type strain sequencing project: providing services to taxonomists for standard genome sequencing and annotation.</title>
        <authorList>
            <consortium name="The Broad Institute Genomics Platform"/>
            <consortium name="The Broad Institute Genome Sequencing Center for Infectious Disease"/>
            <person name="Wu L."/>
            <person name="Ma J."/>
        </authorList>
    </citation>
    <scope>NUCLEOTIDE SEQUENCE [LARGE SCALE GENOMIC DNA]</scope>
    <source>
        <strain evidence="2">KCTC 23917</strain>
    </source>
</reference>
<dbReference type="CDD" id="cd00093">
    <property type="entry name" value="HTH_XRE"/>
    <property type="match status" value="1"/>
</dbReference>
<sequence length="138" mass="15266">MQDMNTLKERLEEVMSELGMRKSSELASYCGVSASLVAQWFSGTTKLGSKPLKALAKTRFNIEWIADGTLPKYRAGAPAQVEALPVATPEVFLVYATKRELSLLSKFREATHSGMELIETTADVAEKDGRKIREVKRG</sequence>
<organism evidence="1 2">
    <name type="scientific">Undibacterium squillarum</name>
    <dbReference type="NCBI Taxonomy" id="1131567"/>
    <lineage>
        <taxon>Bacteria</taxon>
        <taxon>Pseudomonadati</taxon>
        <taxon>Pseudomonadota</taxon>
        <taxon>Betaproteobacteria</taxon>
        <taxon>Burkholderiales</taxon>
        <taxon>Oxalobacteraceae</taxon>
        <taxon>Undibacterium</taxon>
    </lineage>
</organism>
<dbReference type="Proteomes" id="UP000653343">
    <property type="component" value="Unassembled WGS sequence"/>
</dbReference>
<dbReference type="InterPro" id="IPR001387">
    <property type="entry name" value="Cro/C1-type_HTH"/>
</dbReference>
<dbReference type="SUPFAM" id="SSF47413">
    <property type="entry name" value="lambda repressor-like DNA-binding domains"/>
    <property type="match status" value="1"/>
</dbReference>
<dbReference type="RefSeq" id="WP_229793245.1">
    <property type="nucleotide sequence ID" value="NZ_BMYU01000012.1"/>
</dbReference>
<gene>
    <name evidence="1" type="ORF">GCM10010946_34670</name>
</gene>
<dbReference type="EMBL" id="BMYU01000012">
    <property type="protein sequence ID" value="GGX53148.1"/>
    <property type="molecule type" value="Genomic_DNA"/>
</dbReference>
<name>A0ABQ2Y449_9BURK</name>
<keyword evidence="2" id="KW-1185">Reference proteome</keyword>
<accession>A0ABQ2Y449</accession>
<protein>
    <recommendedName>
        <fullName evidence="3">HTH cro/C1-type domain-containing protein</fullName>
    </recommendedName>
</protein>
<proteinExistence type="predicted"/>
<evidence type="ECO:0000313" key="2">
    <source>
        <dbReference type="Proteomes" id="UP000653343"/>
    </source>
</evidence>
<evidence type="ECO:0008006" key="3">
    <source>
        <dbReference type="Google" id="ProtNLM"/>
    </source>
</evidence>
<evidence type="ECO:0000313" key="1">
    <source>
        <dbReference type="EMBL" id="GGX53148.1"/>
    </source>
</evidence>
<dbReference type="InterPro" id="IPR010982">
    <property type="entry name" value="Lambda_DNA-bd_dom_sf"/>
</dbReference>
<dbReference type="Gene3D" id="1.10.260.40">
    <property type="entry name" value="lambda repressor-like DNA-binding domains"/>
    <property type="match status" value="1"/>
</dbReference>